<dbReference type="GO" id="GO:0006271">
    <property type="term" value="P:DNA strand elongation involved in DNA replication"/>
    <property type="evidence" value="ECO:0007669"/>
    <property type="project" value="TreeGrafter"/>
</dbReference>
<proteinExistence type="inferred from homology"/>
<dbReference type="PANTHER" id="PTHR30478:SF0">
    <property type="entry name" value="BETA SLIDING CLAMP"/>
    <property type="match status" value="1"/>
</dbReference>
<dbReference type="CDD" id="cd00140">
    <property type="entry name" value="beta_clamp"/>
    <property type="match status" value="1"/>
</dbReference>
<keyword evidence="9" id="KW-0238">DNA-binding</keyword>
<evidence type="ECO:0000256" key="10">
    <source>
        <dbReference type="PIRNR" id="PIRNR000804"/>
    </source>
</evidence>
<dbReference type="GO" id="GO:0008408">
    <property type="term" value="F:3'-5' exonuclease activity"/>
    <property type="evidence" value="ECO:0007669"/>
    <property type="project" value="InterPro"/>
</dbReference>
<dbReference type="PIRSF" id="PIRSF000804">
    <property type="entry name" value="DNA_pol_III_b"/>
    <property type="match status" value="1"/>
</dbReference>
<sequence>MHFRCEKKDLVEGISTVQKAIQGKSTMQVLEGIYIETTSEGLILRGTDIDLSIETKVPATVVEDGTIVIDSKLFGEIVRKLPNSEVDVLTTENNTITVTCENSVFNLLFLNADDFPDLPEIGRESGVEIRESLLKNLITATNFAVALDEARPILMGVLFEVKNSVLNMVALDGYRLALRTENLDSVDDFSVVIPGKTLNEVNKILSDSTENVSISFNDNHIMFRIKDTKIVSRLLSGDFIKYESILPSDYRLSFTTSKAVLHDSIERASLMSKDGTSNLIKMNIDGGRMVITSNSQFGKVREELSITSKGEPIEIAFNSRYLIDVLKVIEEDEIMFEMTSSVSPCIIKNRIKDNCKYLVLPVRIAR</sequence>
<evidence type="ECO:0000256" key="6">
    <source>
        <dbReference type="ARBA" id="ARBA00022695"/>
    </source>
</evidence>
<keyword evidence="4 10" id="KW-0963">Cytoplasm</keyword>
<dbReference type="InterPro" id="IPR022637">
    <property type="entry name" value="DNA_polIII_beta_cen"/>
</dbReference>
<feature type="domain" description="DNA polymerase III beta sliding clamp N-terminal" evidence="11">
    <location>
        <begin position="1"/>
        <end position="119"/>
    </location>
</feature>
<dbReference type="PATRIC" id="fig|994573.3.peg.1377"/>
<dbReference type="STRING" id="994573.T472_0207415"/>
<dbReference type="RefSeq" id="WP_023389151.1">
    <property type="nucleotide sequence ID" value="NZ_AXUN02000135.1"/>
</dbReference>
<comment type="caution">
    <text evidence="14">The sequence shown here is derived from an EMBL/GenBank/DDBJ whole genome shotgun (WGS) entry which is preliminary data.</text>
</comment>
<keyword evidence="6 10" id="KW-0548">Nucleotidyltransferase</keyword>
<evidence type="ECO:0000256" key="1">
    <source>
        <dbReference type="ARBA" id="ARBA00004496"/>
    </source>
</evidence>
<dbReference type="NCBIfam" id="TIGR00663">
    <property type="entry name" value="dnan"/>
    <property type="match status" value="1"/>
</dbReference>
<dbReference type="InterPro" id="IPR022635">
    <property type="entry name" value="DNA_polIII_beta_C"/>
</dbReference>
<evidence type="ECO:0000313" key="14">
    <source>
        <dbReference type="EMBL" id="ETA81326.1"/>
    </source>
</evidence>
<feature type="domain" description="DNA polymerase III beta sliding clamp C-terminal" evidence="13">
    <location>
        <begin position="244"/>
        <end position="363"/>
    </location>
</feature>
<accession>V7I7S7</accession>
<evidence type="ECO:0000256" key="9">
    <source>
        <dbReference type="ARBA" id="ARBA00023125"/>
    </source>
</evidence>
<dbReference type="Pfam" id="PF00712">
    <property type="entry name" value="DNA_pol3_beta"/>
    <property type="match status" value="1"/>
</dbReference>
<dbReference type="GO" id="GO:0009360">
    <property type="term" value="C:DNA polymerase III complex"/>
    <property type="evidence" value="ECO:0007669"/>
    <property type="project" value="InterPro"/>
</dbReference>
<dbReference type="SUPFAM" id="SSF55979">
    <property type="entry name" value="DNA clamp"/>
    <property type="match status" value="3"/>
</dbReference>
<dbReference type="InterPro" id="IPR022634">
    <property type="entry name" value="DNA_polIII_beta_N"/>
</dbReference>
<evidence type="ECO:0000259" key="11">
    <source>
        <dbReference type="Pfam" id="PF00712"/>
    </source>
</evidence>
<reference evidence="14 15" key="1">
    <citation type="journal article" date="2014" name="Genome Announc.">
        <title>Genome Sequence of Youngiibacter fragilis, the Type Strain of the Genus Youngiibacter.</title>
        <authorList>
            <person name="Wawrik C.B."/>
            <person name="Callaghan A.V."/>
            <person name="Stamps B.W."/>
            <person name="Wawrik B."/>
        </authorList>
    </citation>
    <scope>NUCLEOTIDE SEQUENCE [LARGE SCALE GENOMIC DNA]</scope>
    <source>
        <strain evidence="14 15">232.1</strain>
    </source>
</reference>
<evidence type="ECO:0000256" key="3">
    <source>
        <dbReference type="ARBA" id="ARBA00021035"/>
    </source>
</evidence>
<evidence type="ECO:0000313" key="15">
    <source>
        <dbReference type="Proteomes" id="UP000017747"/>
    </source>
</evidence>
<keyword evidence="7 10" id="KW-0235">DNA replication</keyword>
<comment type="subcellular location">
    <subcellularLocation>
        <location evidence="1 10">Cytoplasm</location>
    </subcellularLocation>
</comment>
<dbReference type="Gene3D" id="3.70.10.10">
    <property type="match status" value="1"/>
</dbReference>
<dbReference type="AlphaFoldDB" id="V7I7S7"/>
<gene>
    <name evidence="14" type="ORF">T472_0207415</name>
</gene>
<dbReference type="EMBL" id="AXUN02000135">
    <property type="protein sequence ID" value="ETA81326.1"/>
    <property type="molecule type" value="Genomic_DNA"/>
</dbReference>
<dbReference type="InterPro" id="IPR046938">
    <property type="entry name" value="DNA_clamp_sf"/>
</dbReference>
<evidence type="ECO:0000256" key="8">
    <source>
        <dbReference type="ARBA" id="ARBA00022932"/>
    </source>
</evidence>
<evidence type="ECO:0000256" key="4">
    <source>
        <dbReference type="ARBA" id="ARBA00022490"/>
    </source>
</evidence>
<dbReference type="Pfam" id="PF02767">
    <property type="entry name" value="DNA_pol3_beta_2"/>
    <property type="match status" value="1"/>
</dbReference>
<keyword evidence="8 10" id="KW-0239">DNA-directed DNA polymerase</keyword>
<organism evidence="14 15">
    <name type="scientific">Youngiibacter fragilis 232.1</name>
    <dbReference type="NCBI Taxonomy" id="994573"/>
    <lineage>
        <taxon>Bacteria</taxon>
        <taxon>Bacillati</taxon>
        <taxon>Bacillota</taxon>
        <taxon>Clostridia</taxon>
        <taxon>Eubacteriales</taxon>
        <taxon>Clostridiaceae</taxon>
        <taxon>Youngiibacter</taxon>
    </lineage>
</organism>
<feature type="domain" description="DNA polymerase III beta sliding clamp central" evidence="12">
    <location>
        <begin position="129"/>
        <end position="239"/>
    </location>
</feature>
<evidence type="ECO:0000256" key="7">
    <source>
        <dbReference type="ARBA" id="ARBA00022705"/>
    </source>
</evidence>
<keyword evidence="5 10" id="KW-0808">Transferase</keyword>
<dbReference type="InterPro" id="IPR001001">
    <property type="entry name" value="DNA_polIII_beta"/>
</dbReference>
<dbReference type="GO" id="GO:0003677">
    <property type="term" value="F:DNA binding"/>
    <property type="evidence" value="ECO:0007669"/>
    <property type="project" value="UniProtKB-UniRule"/>
</dbReference>
<dbReference type="GO" id="GO:0005737">
    <property type="term" value="C:cytoplasm"/>
    <property type="evidence" value="ECO:0007669"/>
    <property type="project" value="UniProtKB-SubCell"/>
</dbReference>
<evidence type="ECO:0000256" key="5">
    <source>
        <dbReference type="ARBA" id="ARBA00022679"/>
    </source>
</evidence>
<keyword evidence="15" id="KW-1185">Reference proteome</keyword>
<dbReference type="PANTHER" id="PTHR30478">
    <property type="entry name" value="DNA POLYMERASE III SUBUNIT BETA"/>
    <property type="match status" value="1"/>
</dbReference>
<evidence type="ECO:0000259" key="12">
    <source>
        <dbReference type="Pfam" id="PF02767"/>
    </source>
</evidence>
<dbReference type="Pfam" id="PF02768">
    <property type="entry name" value="DNA_pol3_beta_3"/>
    <property type="match status" value="1"/>
</dbReference>
<dbReference type="OrthoDB" id="8421503at2"/>
<evidence type="ECO:0000256" key="2">
    <source>
        <dbReference type="ARBA" id="ARBA00010752"/>
    </source>
</evidence>
<comment type="subunit">
    <text evidence="10">Forms a ring-shaped head-to-tail homodimer around DNA.</text>
</comment>
<protein>
    <recommendedName>
        <fullName evidence="3 10">Beta sliding clamp</fullName>
    </recommendedName>
</protein>
<comment type="function">
    <text evidence="10">Confers DNA tethering and processivity to DNA polymerases and other proteins. Acts as a clamp, forming a ring around DNA (a reaction catalyzed by the clamp-loading complex) which diffuses in an ATP-independent manner freely and bidirectionally along dsDNA. Initially characterized for its ability to contact the catalytic subunit of DNA polymerase III (Pol III), a complex, multichain enzyme responsible for most of the replicative synthesis in bacteria; Pol III exhibits 3'-5' exonuclease proofreading activity. The beta chain is required for initiation of replication as well as for processivity of DNA replication.</text>
</comment>
<dbReference type="Gene3D" id="3.10.150.10">
    <property type="entry name" value="DNA Polymerase III, subunit A, domain 2"/>
    <property type="match status" value="1"/>
</dbReference>
<dbReference type="Proteomes" id="UP000017747">
    <property type="component" value="Unassembled WGS sequence"/>
</dbReference>
<dbReference type="GO" id="GO:0003887">
    <property type="term" value="F:DNA-directed DNA polymerase activity"/>
    <property type="evidence" value="ECO:0007669"/>
    <property type="project" value="UniProtKB-UniRule"/>
</dbReference>
<name>V7I7S7_9CLOT</name>
<evidence type="ECO:0000259" key="13">
    <source>
        <dbReference type="Pfam" id="PF02768"/>
    </source>
</evidence>
<dbReference type="SMART" id="SM00480">
    <property type="entry name" value="POL3Bc"/>
    <property type="match status" value="1"/>
</dbReference>
<dbReference type="eggNOG" id="COG0592">
    <property type="taxonomic scope" value="Bacteria"/>
</dbReference>
<comment type="similarity">
    <text evidence="2 10">Belongs to the beta sliding clamp family.</text>
</comment>